<evidence type="ECO:0000256" key="1">
    <source>
        <dbReference type="SAM" id="Phobius"/>
    </source>
</evidence>
<feature type="transmembrane region" description="Helical" evidence="1">
    <location>
        <begin position="25"/>
        <end position="46"/>
    </location>
</feature>
<keyword evidence="3" id="KW-1185">Reference proteome</keyword>
<feature type="transmembrane region" description="Helical" evidence="1">
    <location>
        <begin position="58"/>
        <end position="76"/>
    </location>
</feature>
<reference evidence="2 3" key="1">
    <citation type="submission" date="2018-04" db="EMBL/GenBank/DDBJ databases">
        <title>Genomic Encyclopedia of Archaeal and Bacterial Type Strains, Phase II (KMG-II): from individual species to whole genera.</title>
        <authorList>
            <person name="Goeker M."/>
        </authorList>
    </citation>
    <scope>NUCLEOTIDE SEQUENCE [LARGE SCALE GENOMIC DNA]</scope>
    <source>
        <strain evidence="2 3">DSM 45787</strain>
    </source>
</reference>
<dbReference type="Proteomes" id="UP000244240">
    <property type="component" value="Unassembled WGS sequence"/>
</dbReference>
<dbReference type="EMBL" id="QBKR01000004">
    <property type="protein sequence ID" value="PTX63317.1"/>
    <property type="molecule type" value="Genomic_DNA"/>
</dbReference>
<comment type="caution">
    <text evidence="2">The sequence shown here is derived from an EMBL/GenBank/DDBJ whole genome shotgun (WGS) entry which is preliminary data.</text>
</comment>
<feature type="transmembrane region" description="Helical" evidence="1">
    <location>
        <begin position="82"/>
        <end position="102"/>
    </location>
</feature>
<dbReference type="RefSeq" id="WP_170109500.1">
    <property type="nucleotide sequence ID" value="NZ_QBKR01000004.1"/>
</dbReference>
<evidence type="ECO:0000313" key="2">
    <source>
        <dbReference type="EMBL" id="PTX63317.1"/>
    </source>
</evidence>
<proteinExistence type="predicted"/>
<accession>A0A2T6C4V5</accession>
<sequence>MAGLIVKLLIYPSVLLVSDWFFADLYYPSVFHPLITGVVLALAAHFMEVAMLRPGNFWASNLTDFAAAAVIIYLSARILPGARVTLIGALLTAFFLAVTEYFQHLWLLRSGKTEKAV</sequence>
<keyword evidence="1" id="KW-1133">Transmembrane helix</keyword>
<protein>
    <submittedName>
        <fullName evidence="2">Uncharacterized protein DUF2512</fullName>
    </submittedName>
</protein>
<keyword evidence="1" id="KW-0472">Membrane</keyword>
<evidence type="ECO:0000313" key="3">
    <source>
        <dbReference type="Proteomes" id="UP000244240"/>
    </source>
</evidence>
<keyword evidence="1" id="KW-0812">Transmembrane</keyword>
<gene>
    <name evidence="2" type="ORF">C8P63_104162</name>
</gene>
<dbReference type="AlphaFoldDB" id="A0A2T6C4V5"/>
<organism evidence="2 3">
    <name type="scientific">Melghirimyces profundicolus</name>
    <dbReference type="NCBI Taxonomy" id="1242148"/>
    <lineage>
        <taxon>Bacteria</taxon>
        <taxon>Bacillati</taxon>
        <taxon>Bacillota</taxon>
        <taxon>Bacilli</taxon>
        <taxon>Bacillales</taxon>
        <taxon>Thermoactinomycetaceae</taxon>
        <taxon>Melghirimyces</taxon>
    </lineage>
</organism>
<name>A0A2T6C4V5_9BACL</name>